<accession>A0ACD1FWD0</accession>
<evidence type="ECO:0000313" key="1">
    <source>
        <dbReference type="EMBL" id="RAH41269.1"/>
    </source>
</evidence>
<dbReference type="Proteomes" id="UP000249057">
    <property type="component" value="Unassembled WGS sequence"/>
</dbReference>
<name>A0ACD1FWD0_9EURO</name>
<organism evidence="1 2">
    <name type="scientific">Aspergillus brunneoviolaceus CBS 621.78</name>
    <dbReference type="NCBI Taxonomy" id="1450534"/>
    <lineage>
        <taxon>Eukaryota</taxon>
        <taxon>Fungi</taxon>
        <taxon>Dikarya</taxon>
        <taxon>Ascomycota</taxon>
        <taxon>Pezizomycotina</taxon>
        <taxon>Eurotiomycetes</taxon>
        <taxon>Eurotiomycetidae</taxon>
        <taxon>Eurotiales</taxon>
        <taxon>Aspergillaceae</taxon>
        <taxon>Aspergillus</taxon>
        <taxon>Aspergillus subgen. Circumdati</taxon>
    </lineage>
</organism>
<proteinExistence type="predicted"/>
<protein>
    <submittedName>
        <fullName evidence="1">Acetyl-CoA synthetase-like protein</fullName>
    </submittedName>
</protein>
<sequence length="1181" mass="128026">MGDYQSHLPSWTTILNPPISHDYCAHDLIGAQCRAHPDAPAISSWDGEMTYGELNALSTRLANYLIAYGVQAEVLVPILFAKSQWMIVALLGVLKAGGGVILLAASTPEHRLRQVLDQAQSPIVLASAPCVAVSGHLLRGAHVVVVDHDFLAQCSSSSGSGEGAPEVSVSPLGSGSTARCGPHNVAYVAFTSGSTGAPKGAVVEHRSLCTSALEFIKTVQLDPRVRMFQFSAYSFDIAVLEIVFTLLCGGCICVPSEDERMNAPVASMVRMRVTHAFFTQSLLPSLDLHQVPTLRVVLTGGETPKEHTVRQLAQSFEVYGVYGPCECAVVAAVVRGAHSETDLGAPSGCRLWIVDRDNPNRLCGSGETGELVIEGSIVGRGYLADRARSREFFIAPPAWMRALNVDPVGRLYRTGDMARYDEQGKLWFRGRQDSQVKVNGQRLELGEVEARLQAELQCLREDVFCVLAMLIAGHTGGGGSGEKRGPVLMAVIGVHDEPSLGYLDWDRGSRPAVLQTSPTEQRRFDAMVVAMRSRLRASLPAYAIPSLYIPIRSVPVTVNGKTDRERLLAILAQLPASEARRFTGPSSTDARALTLTGPEQQLRDAWAAVLRTVEIGPKDNFFSLGGSSILAMELVSEAGKRGLHLTVNQVLLHPLLADMAAAAVSDSFAEPQTSVAHDLPALSLLLDSEREVLLHKASNDCQVPVAEVEDIYPATAQQIFSIHAGITSRSFQMQAVYALPAMLDEERFARAWDRLAQTHEILRTHMIRHPSGSGYVQVVVKTGAGLAWRRGTSLQHYLEEEHEHIVGTGDPLFRLGIVKDGQTQGKYLVMTVNHAGYDAWSLSQLFLALRQAYVSDGCPPPSPPGLKYKTFIRQIVAMDRDAATRFWTHHLKGVDTRPFPPVAMDKSQPVNCDTLLTRLVRLDGQSPGPMALSTLVNAAWAVTFAEILHCPDIILGVFGHGRCADLPGVGDLIAPTMTAYPLRIRVLPGQTVGTLCRQIQADTAAITAYEQFHFRNIARISPEIMDLCMSAVRLNLLPKLEVAAPSSTAGTTAQSALPLPLLWGQLAVNLPFRLSCTLGPPGVQIEAIFDPAVVAIPTVEEVLRKFECALLQLHLAPMAAAGESPRVDEICLDGWASLPASALTESITAASEEAKRQMLETKPQDLDLHPDESRLFMVPRW</sequence>
<gene>
    <name evidence="1" type="ORF">BO95DRAFT_507133</name>
</gene>
<keyword evidence="2" id="KW-1185">Reference proteome</keyword>
<evidence type="ECO:0000313" key="2">
    <source>
        <dbReference type="Proteomes" id="UP000249057"/>
    </source>
</evidence>
<reference evidence="1" key="1">
    <citation type="submission" date="2018-02" db="EMBL/GenBank/DDBJ databases">
        <title>The genomes of Aspergillus section Nigri reveals drivers in fungal speciation.</title>
        <authorList>
            <consortium name="DOE Joint Genome Institute"/>
            <person name="Vesth T.C."/>
            <person name="Nybo J."/>
            <person name="Theobald S."/>
            <person name="Brandl J."/>
            <person name="Frisvad J.C."/>
            <person name="Nielsen K.F."/>
            <person name="Lyhne E.K."/>
            <person name="Kogle M.E."/>
            <person name="Kuo A."/>
            <person name="Riley R."/>
            <person name="Clum A."/>
            <person name="Nolan M."/>
            <person name="Lipzen A."/>
            <person name="Salamov A."/>
            <person name="Henrissat B."/>
            <person name="Wiebenga A."/>
            <person name="De vries R.P."/>
            <person name="Grigoriev I.V."/>
            <person name="Mortensen U.H."/>
            <person name="Andersen M.R."/>
            <person name="Baker S.E."/>
        </authorList>
    </citation>
    <scope>NUCLEOTIDE SEQUENCE</scope>
    <source>
        <strain evidence="1">CBS 621.78</strain>
    </source>
</reference>
<dbReference type="EMBL" id="KZ825391">
    <property type="protein sequence ID" value="RAH41269.1"/>
    <property type="molecule type" value="Genomic_DNA"/>
</dbReference>